<evidence type="ECO:0000256" key="4">
    <source>
        <dbReference type="ARBA" id="ARBA00023163"/>
    </source>
</evidence>
<evidence type="ECO:0000313" key="8">
    <source>
        <dbReference type="Proteomes" id="UP000256661"/>
    </source>
</evidence>
<dbReference type="SUPFAM" id="SSF48498">
    <property type="entry name" value="Tetracyclin repressor-like, C-terminal domain"/>
    <property type="match status" value="1"/>
</dbReference>
<keyword evidence="1" id="KW-0678">Repressor</keyword>
<comment type="caution">
    <text evidence="7">The sequence shown here is derived from an EMBL/GenBank/DDBJ whole genome shotgun (WGS) entry which is preliminary data.</text>
</comment>
<keyword evidence="4" id="KW-0804">Transcription</keyword>
<dbReference type="AlphaFoldDB" id="A0A3D9SPF1"/>
<dbReference type="PROSITE" id="PS50977">
    <property type="entry name" value="HTH_TETR_2"/>
    <property type="match status" value="1"/>
</dbReference>
<evidence type="ECO:0000256" key="5">
    <source>
        <dbReference type="PROSITE-ProRule" id="PRU00335"/>
    </source>
</evidence>
<dbReference type="GO" id="GO:0000976">
    <property type="term" value="F:transcription cis-regulatory region binding"/>
    <property type="evidence" value="ECO:0007669"/>
    <property type="project" value="TreeGrafter"/>
</dbReference>
<dbReference type="PRINTS" id="PR00455">
    <property type="entry name" value="HTHTETR"/>
</dbReference>
<feature type="DNA-binding region" description="H-T-H motif" evidence="5">
    <location>
        <begin position="36"/>
        <end position="55"/>
    </location>
</feature>
<keyword evidence="2" id="KW-0805">Transcription regulation</keyword>
<dbReference type="InterPro" id="IPR039538">
    <property type="entry name" value="BetI_C"/>
</dbReference>
<gene>
    <name evidence="7" type="ORF">DFJ69_3317</name>
</gene>
<evidence type="ECO:0000256" key="2">
    <source>
        <dbReference type="ARBA" id="ARBA00023015"/>
    </source>
</evidence>
<evidence type="ECO:0000256" key="1">
    <source>
        <dbReference type="ARBA" id="ARBA00022491"/>
    </source>
</evidence>
<dbReference type="Proteomes" id="UP000256661">
    <property type="component" value="Unassembled WGS sequence"/>
</dbReference>
<evidence type="ECO:0000256" key="3">
    <source>
        <dbReference type="ARBA" id="ARBA00023125"/>
    </source>
</evidence>
<reference evidence="7 8" key="1">
    <citation type="submission" date="2018-08" db="EMBL/GenBank/DDBJ databases">
        <title>Sequencing the genomes of 1000 actinobacteria strains.</title>
        <authorList>
            <person name="Klenk H.-P."/>
        </authorList>
    </citation>
    <scope>NUCLEOTIDE SEQUENCE [LARGE SCALE GENOMIC DNA]</scope>
    <source>
        <strain evidence="7 8">DSM 43927</strain>
    </source>
</reference>
<evidence type="ECO:0000259" key="6">
    <source>
        <dbReference type="PROSITE" id="PS50977"/>
    </source>
</evidence>
<organism evidence="7 8">
    <name type="scientific">Thermomonospora umbrina</name>
    <dbReference type="NCBI Taxonomy" id="111806"/>
    <lineage>
        <taxon>Bacteria</taxon>
        <taxon>Bacillati</taxon>
        <taxon>Actinomycetota</taxon>
        <taxon>Actinomycetes</taxon>
        <taxon>Streptosporangiales</taxon>
        <taxon>Thermomonosporaceae</taxon>
        <taxon>Thermomonospora</taxon>
    </lineage>
</organism>
<dbReference type="RefSeq" id="WP_245974417.1">
    <property type="nucleotide sequence ID" value="NZ_QTTT01000001.1"/>
</dbReference>
<proteinExistence type="predicted"/>
<keyword evidence="8" id="KW-1185">Reference proteome</keyword>
<accession>A0A3D9SPF1</accession>
<feature type="domain" description="HTH tetR-type" evidence="6">
    <location>
        <begin position="13"/>
        <end position="73"/>
    </location>
</feature>
<dbReference type="Gene3D" id="1.10.357.10">
    <property type="entry name" value="Tetracycline Repressor, domain 2"/>
    <property type="match status" value="1"/>
</dbReference>
<protein>
    <submittedName>
        <fullName evidence="7">TetR family transcriptional regulator</fullName>
    </submittedName>
</protein>
<dbReference type="EMBL" id="QTTT01000001">
    <property type="protein sequence ID" value="REE97842.1"/>
    <property type="molecule type" value="Genomic_DNA"/>
</dbReference>
<dbReference type="PANTHER" id="PTHR30055:SF226">
    <property type="entry name" value="HTH-TYPE TRANSCRIPTIONAL REGULATOR PKSA"/>
    <property type="match status" value="1"/>
</dbReference>
<name>A0A3D9SPF1_9ACTN</name>
<dbReference type="InterPro" id="IPR001647">
    <property type="entry name" value="HTH_TetR"/>
</dbReference>
<dbReference type="Pfam" id="PF00440">
    <property type="entry name" value="TetR_N"/>
    <property type="match status" value="1"/>
</dbReference>
<dbReference type="InterPro" id="IPR009057">
    <property type="entry name" value="Homeodomain-like_sf"/>
</dbReference>
<dbReference type="InterPro" id="IPR036271">
    <property type="entry name" value="Tet_transcr_reg_TetR-rel_C_sf"/>
</dbReference>
<sequence length="212" mass="22978">MTAQTPHRPSKGERTRARILDSAAELFSRSGFAAVSLRDIAAHAELTHAGVLHHFPGKESLLIEVLGRRDRIDAKLLFGTNADAPPEELLEALIGIVARNMGTPGLVALYVKISGEATAPDHPAHAYFVDRYRVLRERLAEIVSALSAQADPPLDHDPVAVAQQLLALMDGLQTQWLLEPDAVDMRASVVTFLRQLGLHVDTPQAPDPRGTA</sequence>
<keyword evidence="3 5" id="KW-0238">DNA-binding</keyword>
<dbReference type="SUPFAM" id="SSF46689">
    <property type="entry name" value="Homeodomain-like"/>
    <property type="match status" value="1"/>
</dbReference>
<dbReference type="PANTHER" id="PTHR30055">
    <property type="entry name" value="HTH-TYPE TRANSCRIPTIONAL REGULATOR RUTR"/>
    <property type="match status" value="1"/>
</dbReference>
<evidence type="ECO:0000313" key="7">
    <source>
        <dbReference type="EMBL" id="REE97842.1"/>
    </source>
</evidence>
<dbReference type="Pfam" id="PF13977">
    <property type="entry name" value="TetR_C_6"/>
    <property type="match status" value="1"/>
</dbReference>
<dbReference type="GO" id="GO:0003700">
    <property type="term" value="F:DNA-binding transcription factor activity"/>
    <property type="evidence" value="ECO:0007669"/>
    <property type="project" value="TreeGrafter"/>
</dbReference>
<dbReference type="InterPro" id="IPR050109">
    <property type="entry name" value="HTH-type_TetR-like_transc_reg"/>
</dbReference>